<protein>
    <submittedName>
        <fullName evidence="2">Uncharacterized protein</fullName>
    </submittedName>
</protein>
<feature type="transmembrane region" description="Helical" evidence="1">
    <location>
        <begin position="21"/>
        <end position="39"/>
    </location>
</feature>
<keyword evidence="1" id="KW-1133">Transmembrane helix</keyword>
<keyword evidence="1" id="KW-0472">Membrane</keyword>
<dbReference type="EMBL" id="LLXL01000352">
    <property type="protein sequence ID" value="PKK73690.1"/>
    <property type="molecule type" value="Genomic_DNA"/>
</dbReference>
<gene>
    <name evidence="2" type="ORF">RhiirC2_740305</name>
</gene>
<dbReference type="AlphaFoldDB" id="A0A2N1NIN0"/>
<dbReference type="Proteomes" id="UP000233469">
    <property type="component" value="Unassembled WGS sequence"/>
</dbReference>
<proteinExistence type="predicted"/>
<comment type="caution">
    <text evidence="2">The sequence shown here is derived from an EMBL/GenBank/DDBJ whole genome shotgun (WGS) entry which is preliminary data.</text>
</comment>
<evidence type="ECO:0000313" key="2">
    <source>
        <dbReference type="EMBL" id="PKK73690.1"/>
    </source>
</evidence>
<reference evidence="2 3" key="1">
    <citation type="submission" date="2016-04" db="EMBL/GenBank/DDBJ databases">
        <title>Genome analyses suggest a sexual origin of heterokaryosis in a supposedly ancient asexual fungus.</title>
        <authorList>
            <person name="Ropars J."/>
            <person name="Sedzielewska K."/>
            <person name="Noel J."/>
            <person name="Charron P."/>
            <person name="Farinelli L."/>
            <person name="Marton T."/>
            <person name="Kruger M."/>
            <person name="Pelin A."/>
            <person name="Brachmann A."/>
            <person name="Corradi N."/>
        </authorList>
    </citation>
    <scope>NUCLEOTIDE SEQUENCE [LARGE SCALE GENOMIC DNA]</scope>
    <source>
        <strain evidence="2 3">C2</strain>
    </source>
</reference>
<keyword evidence="1" id="KW-0812">Transmembrane</keyword>
<evidence type="ECO:0000313" key="3">
    <source>
        <dbReference type="Proteomes" id="UP000233469"/>
    </source>
</evidence>
<evidence type="ECO:0000256" key="1">
    <source>
        <dbReference type="SAM" id="Phobius"/>
    </source>
</evidence>
<reference evidence="2 3" key="2">
    <citation type="submission" date="2017-10" db="EMBL/GenBank/DDBJ databases">
        <title>Extensive intraspecific genome diversity in a model arbuscular mycorrhizal fungus.</title>
        <authorList>
            <person name="Chen E.C.H."/>
            <person name="Morin E."/>
            <person name="Baudet D."/>
            <person name="Noel J."/>
            <person name="Ndikumana S."/>
            <person name="Charron P."/>
            <person name="St-Onge C."/>
            <person name="Giorgi J."/>
            <person name="Grigoriev I.V."/>
            <person name="Roux C."/>
            <person name="Martin F.M."/>
            <person name="Corradi N."/>
        </authorList>
    </citation>
    <scope>NUCLEOTIDE SEQUENCE [LARGE SCALE GENOMIC DNA]</scope>
    <source>
        <strain evidence="2 3">C2</strain>
    </source>
</reference>
<accession>A0A2N1NIN0</accession>
<organism evidence="2 3">
    <name type="scientific">Rhizophagus irregularis</name>
    <dbReference type="NCBI Taxonomy" id="588596"/>
    <lineage>
        <taxon>Eukaryota</taxon>
        <taxon>Fungi</taxon>
        <taxon>Fungi incertae sedis</taxon>
        <taxon>Mucoromycota</taxon>
        <taxon>Glomeromycotina</taxon>
        <taxon>Glomeromycetes</taxon>
        <taxon>Glomerales</taxon>
        <taxon>Glomeraceae</taxon>
        <taxon>Rhizophagus</taxon>
    </lineage>
</organism>
<sequence length="54" mass="6328">MICHNGKKLRKIKKYHNGISCHLTYYQILVICIVLIEIFHHCLENGKMGTCVRI</sequence>
<name>A0A2N1NIN0_9GLOM</name>